<sequence>MCYRVYNIINHQRVHIKRPQSLGKGGKGLAGENRSKRVDEHMIGKSTTKERPKPRTIVASVEHIGDTDGCTSNGFERALATDQRGHCVT</sequence>
<dbReference type="Proteomes" id="UP000828251">
    <property type="component" value="Unassembled WGS sequence"/>
</dbReference>
<name>A0A9D3UUL3_9ROSI</name>
<feature type="compositionally biased region" description="Basic and acidic residues" evidence="1">
    <location>
        <begin position="33"/>
        <end position="53"/>
    </location>
</feature>
<evidence type="ECO:0000313" key="2">
    <source>
        <dbReference type="EMBL" id="KAH1057735.1"/>
    </source>
</evidence>
<dbReference type="AlphaFoldDB" id="A0A9D3UUL3"/>
<dbReference type="EMBL" id="JAIQCV010000010">
    <property type="protein sequence ID" value="KAH1057735.1"/>
    <property type="molecule type" value="Genomic_DNA"/>
</dbReference>
<evidence type="ECO:0000256" key="1">
    <source>
        <dbReference type="SAM" id="MobiDB-lite"/>
    </source>
</evidence>
<gene>
    <name evidence="2" type="ORF">J1N35_035800</name>
</gene>
<keyword evidence="3" id="KW-1185">Reference proteome</keyword>
<organism evidence="2 3">
    <name type="scientific">Gossypium stocksii</name>
    <dbReference type="NCBI Taxonomy" id="47602"/>
    <lineage>
        <taxon>Eukaryota</taxon>
        <taxon>Viridiplantae</taxon>
        <taxon>Streptophyta</taxon>
        <taxon>Embryophyta</taxon>
        <taxon>Tracheophyta</taxon>
        <taxon>Spermatophyta</taxon>
        <taxon>Magnoliopsida</taxon>
        <taxon>eudicotyledons</taxon>
        <taxon>Gunneridae</taxon>
        <taxon>Pentapetalae</taxon>
        <taxon>rosids</taxon>
        <taxon>malvids</taxon>
        <taxon>Malvales</taxon>
        <taxon>Malvaceae</taxon>
        <taxon>Malvoideae</taxon>
        <taxon>Gossypium</taxon>
    </lineage>
</organism>
<evidence type="ECO:0008006" key="4">
    <source>
        <dbReference type="Google" id="ProtNLM"/>
    </source>
</evidence>
<reference evidence="2 3" key="1">
    <citation type="journal article" date="2021" name="Plant Biotechnol. J.">
        <title>Multi-omics assisted identification of the key and species-specific regulatory components of drought-tolerant mechanisms in Gossypium stocksii.</title>
        <authorList>
            <person name="Yu D."/>
            <person name="Ke L."/>
            <person name="Zhang D."/>
            <person name="Wu Y."/>
            <person name="Sun Y."/>
            <person name="Mei J."/>
            <person name="Sun J."/>
            <person name="Sun Y."/>
        </authorList>
    </citation>
    <scope>NUCLEOTIDE SEQUENCE [LARGE SCALE GENOMIC DNA]</scope>
    <source>
        <strain evidence="3">cv. E1</strain>
        <tissue evidence="2">Leaf</tissue>
    </source>
</reference>
<proteinExistence type="predicted"/>
<accession>A0A9D3UUL3</accession>
<evidence type="ECO:0000313" key="3">
    <source>
        <dbReference type="Proteomes" id="UP000828251"/>
    </source>
</evidence>
<protein>
    <recommendedName>
        <fullName evidence="4">C2H2-type domain-containing protein</fullName>
    </recommendedName>
</protein>
<dbReference type="OrthoDB" id="10288589at2759"/>
<comment type="caution">
    <text evidence="2">The sequence shown here is derived from an EMBL/GenBank/DDBJ whole genome shotgun (WGS) entry which is preliminary data.</text>
</comment>
<feature type="region of interest" description="Disordered" evidence="1">
    <location>
        <begin position="19"/>
        <end position="54"/>
    </location>
</feature>